<dbReference type="GO" id="GO:0042802">
    <property type="term" value="F:identical protein binding"/>
    <property type="evidence" value="ECO:0007669"/>
    <property type="project" value="EnsemblMetazoa"/>
</dbReference>
<name>A0A454XZQ6_PRIPA</name>
<evidence type="ECO:0000256" key="1">
    <source>
        <dbReference type="ARBA" id="ARBA00004514"/>
    </source>
</evidence>
<comment type="subunit">
    <text evidence="9">Component of the translation initiation factor 2B (eIF2B) complex which is a heterodecamer of two sets of five different subunits: alpha, beta, gamma, delta and epsilon. Subunits alpha, beta and delta comprise a regulatory subcomplex and subunits epsilon and gamma comprise a catalytic subcomplex. Within the complex, the hexameric regulatory complex resides at the center, with the two heterodimeric catalytic subcomplexes bound on opposite sides.</text>
</comment>
<gene>
    <name evidence="11" type="primary">WBGene00103901</name>
</gene>
<evidence type="ECO:0000256" key="3">
    <source>
        <dbReference type="ARBA" id="ARBA00022490"/>
    </source>
</evidence>
<dbReference type="InterPro" id="IPR000649">
    <property type="entry name" value="IF-2B-related"/>
</dbReference>
<dbReference type="GO" id="GO:0006413">
    <property type="term" value="P:translational initiation"/>
    <property type="evidence" value="ECO:0000318"/>
    <property type="project" value="GO_Central"/>
</dbReference>
<evidence type="ECO:0000313" key="11">
    <source>
        <dbReference type="EnsemblMetazoa" id="PPA14347.1"/>
    </source>
</evidence>
<dbReference type="InterPro" id="IPR051501">
    <property type="entry name" value="eIF2B_alpha/beta/delta"/>
</dbReference>
<proteinExistence type="inferred from homology"/>
<dbReference type="AlphaFoldDB" id="A0A454XZQ6"/>
<evidence type="ECO:0000256" key="7">
    <source>
        <dbReference type="ARBA" id="ARBA00044208"/>
    </source>
</evidence>
<dbReference type="EnsemblMetazoa" id="PPA14347.1">
    <property type="protein sequence ID" value="PPA14347.1"/>
    <property type="gene ID" value="WBGene00103901"/>
</dbReference>
<keyword evidence="3" id="KW-0963">Cytoplasm</keyword>
<dbReference type="SUPFAM" id="SSF100950">
    <property type="entry name" value="NagB/RpiA/CoA transferase-like"/>
    <property type="match status" value="1"/>
</dbReference>
<dbReference type="InterPro" id="IPR042529">
    <property type="entry name" value="IF_2B-like_C"/>
</dbReference>
<comment type="similarity">
    <text evidence="2 10">Belongs to the eIF-2B alpha/beta/delta subunits family.</text>
</comment>
<accession>A0A8R1YCT8</accession>
<accession>A0A454XZQ6</accession>
<reference evidence="11" key="2">
    <citation type="submission" date="2022-06" db="UniProtKB">
        <authorList>
            <consortium name="EnsemblMetazoa"/>
        </authorList>
    </citation>
    <scope>IDENTIFICATION</scope>
    <source>
        <strain evidence="11">PS312</strain>
    </source>
</reference>
<dbReference type="Proteomes" id="UP000005239">
    <property type="component" value="Unassembled WGS sequence"/>
</dbReference>
<dbReference type="GO" id="GO:0003743">
    <property type="term" value="F:translation initiation factor activity"/>
    <property type="evidence" value="ECO:0007669"/>
    <property type="project" value="UniProtKB-KW"/>
</dbReference>
<evidence type="ECO:0000256" key="4">
    <source>
        <dbReference type="ARBA" id="ARBA00022540"/>
    </source>
</evidence>
<dbReference type="PANTHER" id="PTHR45860:SF1">
    <property type="entry name" value="TRANSLATION INITIATION FACTOR EIF-2B SUBUNIT ALPHA"/>
    <property type="match status" value="1"/>
</dbReference>
<evidence type="ECO:0000256" key="9">
    <source>
        <dbReference type="ARBA" id="ARBA00046432"/>
    </source>
</evidence>
<comment type="subcellular location">
    <subcellularLocation>
        <location evidence="1">Cytoplasm</location>
        <location evidence="1">Cytosol</location>
    </subcellularLocation>
</comment>
<keyword evidence="4" id="KW-0396">Initiation factor</keyword>
<dbReference type="PANTHER" id="PTHR45860">
    <property type="entry name" value="TRANSLATION INITIATION FACTOR EIF-2B SUBUNIT ALPHA"/>
    <property type="match status" value="1"/>
</dbReference>
<sequence length="310" mass="34204">MELEALKSNAISNLNSLMKNEPNISTGLAAIKTLLKTLEISKATTAIELDAELDAVVSAMESTDHSSTSIRSASNLFRKFISLAPADLIDQPDFVNILNFYNNRGRIFIERVARSRDLIGKFSRPFFAHSTRLLTHSYSKVVLSVLRKAQESGVDLEVFVTESQPNASGKKMHEELTKMGINSTLVLDSAVGYLMERMDAVIVGAEGVMETGGIINKIGTLSIAICAKMMNKPVYVMAESIKFVKEYPLNQSDIPEEFKYRTSVRAGRKDLSSEHPEVDYTPPSFITLLFTDLGILTPAAVGEELIKLYT</sequence>
<evidence type="ECO:0000256" key="6">
    <source>
        <dbReference type="ARBA" id="ARBA00043898"/>
    </source>
</evidence>
<dbReference type="OrthoDB" id="10249309at2759"/>
<dbReference type="OMA" id="GDWESCK"/>
<reference evidence="12" key="1">
    <citation type="journal article" date="2008" name="Nat. Genet.">
        <title>The Pristionchus pacificus genome provides a unique perspective on nematode lifestyle and parasitism.</title>
        <authorList>
            <person name="Dieterich C."/>
            <person name="Clifton S.W."/>
            <person name="Schuster L.N."/>
            <person name="Chinwalla A."/>
            <person name="Delehaunty K."/>
            <person name="Dinkelacker I."/>
            <person name="Fulton L."/>
            <person name="Fulton R."/>
            <person name="Godfrey J."/>
            <person name="Minx P."/>
            <person name="Mitreva M."/>
            <person name="Roeseler W."/>
            <person name="Tian H."/>
            <person name="Witte H."/>
            <person name="Yang S.P."/>
            <person name="Wilson R.K."/>
            <person name="Sommer R.J."/>
        </authorList>
    </citation>
    <scope>NUCLEOTIDE SEQUENCE [LARGE SCALE GENOMIC DNA]</scope>
    <source>
        <strain evidence="12">PS312</strain>
    </source>
</reference>
<keyword evidence="5" id="KW-0648">Protein biosynthesis</keyword>
<dbReference type="SMR" id="A0A454XZQ6"/>
<evidence type="ECO:0000256" key="2">
    <source>
        <dbReference type="ARBA" id="ARBA00007251"/>
    </source>
</evidence>
<dbReference type="Gene3D" id="1.20.120.1070">
    <property type="entry name" value="Translation initiation factor eIF-2B, N-terminal domain"/>
    <property type="match status" value="1"/>
</dbReference>
<dbReference type="InterPro" id="IPR042528">
    <property type="entry name" value="elF-2B_alpha_N"/>
</dbReference>
<keyword evidence="12" id="KW-1185">Reference proteome</keyword>
<dbReference type="GO" id="GO:0005851">
    <property type="term" value="C:eukaryotic translation initiation factor 2B complex"/>
    <property type="evidence" value="ECO:0000318"/>
    <property type="project" value="GO_Central"/>
</dbReference>
<dbReference type="GO" id="GO:0005829">
    <property type="term" value="C:cytosol"/>
    <property type="evidence" value="ECO:0007669"/>
    <property type="project" value="UniProtKB-SubCell"/>
</dbReference>
<dbReference type="Pfam" id="PF01008">
    <property type="entry name" value="IF-2B"/>
    <property type="match status" value="1"/>
</dbReference>
<evidence type="ECO:0000256" key="5">
    <source>
        <dbReference type="ARBA" id="ARBA00022917"/>
    </source>
</evidence>
<evidence type="ECO:0000256" key="8">
    <source>
        <dbReference type="ARBA" id="ARBA00044236"/>
    </source>
</evidence>
<dbReference type="Gene3D" id="3.40.50.10470">
    <property type="entry name" value="Translation initiation factor eif-2b, domain 2"/>
    <property type="match status" value="1"/>
</dbReference>
<protein>
    <recommendedName>
        <fullName evidence="7">Translation initiation factor eIF2B subunit alpha</fullName>
    </recommendedName>
    <alternativeName>
        <fullName evidence="8">eIF2B GDP-GTP exchange factor subunit alpha</fullName>
    </alternativeName>
</protein>
<evidence type="ECO:0000256" key="10">
    <source>
        <dbReference type="RuleBase" id="RU003814"/>
    </source>
</evidence>
<organism evidence="11 12">
    <name type="scientific">Pristionchus pacificus</name>
    <name type="common">Parasitic nematode worm</name>
    <dbReference type="NCBI Taxonomy" id="54126"/>
    <lineage>
        <taxon>Eukaryota</taxon>
        <taxon>Metazoa</taxon>
        <taxon>Ecdysozoa</taxon>
        <taxon>Nematoda</taxon>
        <taxon>Chromadorea</taxon>
        <taxon>Rhabditida</taxon>
        <taxon>Rhabditina</taxon>
        <taxon>Diplogasteromorpha</taxon>
        <taxon>Diplogasteroidea</taxon>
        <taxon>Neodiplogasteridae</taxon>
        <taxon>Pristionchus</taxon>
    </lineage>
</organism>
<comment type="function">
    <text evidence="6">Acts as a component of the translation initiation factor 2B (eIF2B) complex, which catalyzes the exchange of GDP for GTP on eukaryotic initiation factor 2 (eIF2) gamma subunit. Its guanine nucleotide exchange factor activity is repressed when bound to eIF2 complex phosphorylated on the alpha subunit, thereby limiting the amount of methionyl-initiator methionine tRNA available to the ribosome and consequently global translation is repressed.</text>
</comment>
<dbReference type="InterPro" id="IPR037171">
    <property type="entry name" value="NagB/RpiA_transferase-like"/>
</dbReference>
<evidence type="ECO:0000313" key="12">
    <source>
        <dbReference type="Proteomes" id="UP000005239"/>
    </source>
</evidence>